<evidence type="ECO:0000256" key="1">
    <source>
        <dbReference type="ARBA" id="ARBA00009437"/>
    </source>
</evidence>
<organism evidence="6 7">
    <name type="scientific">Falsihalocynthiibacter arcticus</name>
    <dbReference type="NCBI Taxonomy" id="1579316"/>
    <lineage>
        <taxon>Bacteria</taxon>
        <taxon>Pseudomonadati</taxon>
        <taxon>Pseudomonadota</taxon>
        <taxon>Alphaproteobacteria</taxon>
        <taxon>Rhodobacterales</taxon>
        <taxon>Roseobacteraceae</taxon>
        <taxon>Falsihalocynthiibacter</taxon>
    </lineage>
</organism>
<proteinExistence type="inferred from homology"/>
<dbReference type="PANTHER" id="PTHR30118">
    <property type="entry name" value="HTH-TYPE TRANSCRIPTIONAL REGULATOR LEUO-RELATED"/>
    <property type="match status" value="1"/>
</dbReference>
<evidence type="ECO:0000256" key="4">
    <source>
        <dbReference type="ARBA" id="ARBA00023163"/>
    </source>
</evidence>
<dbReference type="InterPro" id="IPR036390">
    <property type="entry name" value="WH_DNA-bd_sf"/>
</dbReference>
<evidence type="ECO:0000256" key="3">
    <source>
        <dbReference type="ARBA" id="ARBA00023125"/>
    </source>
</evidence>
<dbReference type="InterPro" id="IPR000847">
    <property type="entry name" value="LysR_HTH_N"/>
</dbReference>
<keyword evidence="7" id="KW-1185">Reference proteome</keyword>
<feature type="domain" description="HTH lysR-type" evidence="5">
    <location>
        <begin position="9"/>
        <end position="66"/>
    </location>
</feature>
<dbReference type="Pfam" id="PF00126">
    <property type="entry name" value="HTH_1"/>
    <property type="match status" value="1"/>
</dbReference>
<gene>
    <name evidence="6" type="ORF">RC74_11680</name>
</gene>
<keyword evidence="3" id="KW-0238">DNA-binding</keyword>
<comment type="similarity">
    <text evidence="1">Belongs to the LysR transcriptional regulatory family.</text>
</comment>
<dbReference type="KEGG" id="hat:RC74_11680"/>
<dbReference type="Gene3D" id="1.10.10.10">
    <property type="entry name" value="Winged helix-like DNA-binding domain superfamily/Winged helix DNA-binding domain"/>
    <property type="match status" value="1"/>
</dbReference>
<name>A0A126V1T8_9RHOB</name>
<evidence type="ECO:0000256" key="2">
    <source>
        <dbReference type="ARBA" id="ARBA00023015"/>
    </source>
</evidence>
<dbReference type="AlphaFoldDB" id="A0A126V1T8"/>
<dbReference type="GO" id="GO:0003677">
    <property type="term" value="F:DNA binding"/>
    <property type="evidence" value="ECO:0007669"/>
    <property type="project" value="UniProtKB-KW"/>
</dbReference>
<evidence type="ECO:0000313" key="6">
    <source>
        <dbReference type="EMBL" id="AML51836.1"/>
    </source>
</evidence>
<dbReference type="PROSITE" id="PS50931">
    <property type="entry name" value="HTH_LYSR"/>
    <property type="match status" value="1"/>
</dbReference>
<sequence length="312" mass="35016">MRNFNSSHFDLNLIKVFLAIWDMQSLTGAGERLGLTQPAVSHSLRRLRDQFSDPLFQRVGNQMIPTETATRLRGPFETAFALLEQTVQDTHRFVPETTTRRFRIAMTDTGEFFSMPRILAALEKAAPEAGITSVRIDPSETASALRSGHVDLAIGYLPGIDTAQCQGRVLLKDHLVCLMREGHPALTQEWSEDSFSRLSFVDVSRAATGYQMAQDSLKQRGLSIKAKARLDHFTVVPEVVRQTDFVAIFPHSIFLRLEGRGGFSARDLPFELPSYDIKLWVHSSFSEDPALLWLRELIHAALPSPEIASHDN</sequence>
<evidence type="ECO:0000259" key="5">
    <source>
        <dbReference type="PROSITE" id="PS50931"/>
    </source>
</evidence>
<reference evidence="6 7" key="1">
    <citation type="submission" date="2016-02" db="EMBL/GenBank/DDBJ databases">
        <title>Complete genome sequence of Halocynthiibacter arcticus PAMC 20958t from arctic marine sediment.</title>
        <authorList>
            <person name="Lee Y.M."/>
            <person name="Baek K."/>
            <person name="Lee H.K."/>
            <person name="Shin S.C."/>
        </authorList>
    </citation>
    <scope>NUCLEOTIDE SEQUENCE [LARGE SCALE GENOMIC DNA]</scope>
    <source>
        <strain evidence="6">PAMC 20958</strain>
    </source>
</reference>
<dbReference type="InterPro" id="IPR036388">
    <property type="entry name" value="WH-like_DNA-bd_sf"/>
</dbReference>
<dbReference type="SUPFAM" id="SSF46785">
    <property type="entry name" value="Winged helix' DNA-binding domain"/>
    <property type="match status" value="1"/>
</dbReference>
<accession>A0A126V1T8</accession>
<protein>
    <recommendedName>
        <fullName evidence="5">HTH lysR-type domain-containing protein</fullName>
    </recommendedName>
</protein>
<dbReference type="GO" id="GO:0003700">
    <property type="term" value="F:DNA-binding transcription factor activity"/>
    <property type="evidence" value="ECO:0007669"/>
    <property type="project" value="InterPro"/>
</dbReference>
<dbReference type="Pfam" id="PF03466">
    <property type="entry name" value="LysR_substrate"/>
    <property type="match status" value="1"/>
</dbReference>
<dbReference type="PRINTS" id="PR00039">
    <property type="entry name" value="HTHLYSR"/>
</dbReference>
<dbReference type="CDD" id="cd08459">
    <property type="entry name" value="PBP2_DntR_NahR_LinR_like"/>
    <property type="match status" value="1"/>
</dbReference>
<dbReference type="SUPFAM" id="SSF53850">
    <property type="entry name" value="Periplasmic binding protein-like II"/>
    <property type="match status" value="1"/>
</dbReference>
<dbReference type="EMBL" id="CP014327">
    <property type="protein sequence ID" value="AML51836.1"/>
    <property type="molecule type" value="Genomic_DNA"/>
</dbReference>
<dbReference type="InterPro" id="IPR005119">
    <property type="entry name" value="LysR_subst-bd"/>
</dbReference>
<evidence type="ECO:0000313" key="7">
    <source>
        <dbReference type="Proteomes" id="UP000070371"/>
    </source>
</evidence>
<dbReference type="Gene3D" id="3.40.190.10">
    <property type="entry name" value="Periplasmic binding protein-like II"/>
    <property type="match status" value="2"/>
</dbReference>
<dbReference type="PANTHER" id="PTHR30118:SF15">
    <property type="entry name" value="TRANSCRIPTIONAL REGULATORY PROTEIN"/>
    <property type="match status" value="1"/>
</dbReference>
<dbReference type="RefSeq" id="WP_039001126.1">
    <property type="nucleotide sequence ID" value="NZ_CP014327.1"/>
</dbReference>
<dbReference type="Proteomes" id="UP000070371">
    <property type="component" value="Chromosome"/>
</dbReference>
<dbReference type="STRING" id="1579316.RC74_11680"/>
<keyword evidence="4" id="KW-0804">Transcription</keyword>
<dbReference type="InterPro" id="IPR050389">
    <property type="entry name" value="LysR-type_TF"/>
</dbReference>
<keyword evidence="2" id="KW-0805">Transcription regulation</keyword>